<dbReference type="Pfam" id="PF00676">
    <property type="entry name" value="E1_dh"/>
    <property type="match status" value="1"/>
</dbReference>
<evidence type="ECO:0000256" key="1">
    <source>
        <dbReference type="ARBA" id="ARBA00001964"/>
    </source>
</evidence>
<dbReference type="FunFam" id="3.40.50.920:FF:000001">
    <property type="entry name" value="Pyruvate dehydrogenase E1 beta subunit"/>
    <property type="match status" value="1"/>
</dbReference>
<dbReference type="GO" id="GO:0016624">
    <property type="term" value="F:oxidoreductase activity, acting on the aldehyde or oxo group of donors, disulfide as acceptor"/>
    <property type="evidence" value="ECO:0007669"/>
    <property type="project" value="InterPro"/>
</dbReference>
<keyword evidence="3" id="KW-0560">Oxidoreductase</keyword>
<dbReference type="FunFam" id="3.40.50.970:FF:000001">
    <property type="entry name" value="Pyruvate dehydrogenase E1 beta subunit"/>
    <property type="match status" value="1"/>
</dbReference>
<accession>A0A0P1NT42</accession>
<name>A0A0P1NT42_9BACT</name>
<evidence type="ECO:0000313" key="7">
    <source>
        <dbReference type="Proteomes" id="UP000199197"/>
    </source>
</evidence>
<dbReference type="InterPro" id="IPR033248">
    <property type="entry name" value="Transketolase_C"/>
</dbReference>
<dbReference type="OrthoDB" id="9771835at2"/>
<evidence type="ECO:0000259" key="5">
    <source>
        <dbReference type="SMART" id="SM00861"/>
    </source>
</evidence>
<dbReference type="InterPro" id="IPR001017">
    <property type="entry name" value="DH_E1"/>
</dbReference>
<dbReference type="CDD" id="cd07036">
    <property type="entry name" value="TPP_PYR_E1-PDHc-beta_like"/>
    <property type="match status" value="1"/>
</dbReference>
<dbReference type="SUPFAM" id="SSF52518">
    <property type="entry name" value="Thiamin diphosphate-binding fold (THDP-binding)"/>
    <property type="match status" value="2"/>
</dbReference>
<keyword evidence="4" id="KW-0786">Thiamine pyrophosphate</keyword>
<dbReference type="SMART" id="SM00861">
    <property type="entry name" value="Transket_pyr"/>
    <property type="match status" value="1"/>
</dbReference>
<gene>
    <name evidence="6" type="ORF">JGI23_01197</name>
</gene>
<dbReference type="InterPro" id="IPR005475">
    <property type="entry name" value="Transketolase-like_Pyr-bd"/>
</dbReference>
<evidence type="ECO:0000256" key="3">
    <source>
        <dbReference type="ARBA" id="ARBA00023002"/>
    </source>
</evidence>
<evidence type="ECO:0000256" key="2">
    <source>
        <dbReference type="ARBA" id="ARBA00003906"/>
    </source>
</evidence>
<dbReference type="Pfam" id="PF02780">
    <property type="entry name" value="Transketolase_C"/>
    <property type="match status" value="1"/>
</dbReference>
<dbReference type="PANTHER" id="PTHR43257">
    <property type="entry name" value="PYRUVATE DEHYDROGENASE E1 COMPONENT BETA SUBUNIT"/>
    <property type="match status" value="1"/>
</dbReference>
<comment type="function">
    <text evidence="2">E1 component of the 2-oxoglutarate dehydrogenase (OGDH) complex which catalyzes the decarboxylation of 2-oxoglutarate, the first step in the conversion of 2-oxoglutarate to succinyl-CoA and CO(2).</text>
</comment>
<dbReference type="Gene3D" id="3.40.50.970">
    <property type="match status" value="2"/>
</dbReference>
<feature type="domain" description="Transketolase-like pyrimidine-binding" evidence="5">
    <location>
        <begin position="363"/>
        <end position="539"/>
    </location>
</feature>
<reference evidence="7" key="1">
    <citation type="submission" date="2015-11" db="EMBL/GenBank/DDBJ databases">
        <authorList>
            <person name="Varghese N."/>
        </authorList>
    </citation>
    <scope>NUCLEOTIDE SEQUENCE [LARGE SCALE GENOMIC DNA]</scope>
    <source>
        <strain evidence="7">JGI-23</strain>
    </source>
</reference>
<dbReference type="SUPFAM" id="SSF52922">
    <property type="entry name" value="TK C-terminal domain-like"/>
    <property type="match status" value="1"/>
</dbReference>
<evidence type="ECO:0000256" key="4">
    <source>
        <dbReference type="ARBA" id="ARBA00023052"/>
    </source>
</evidence>
<comment type="cofactor">
    <cofactor evidence="1">
        <name>thiamine diphosphate</name>
        <dbReference type="ChEBI" id="CHEBI:58937"/>
    </cofactor>
</comment>
<proteinExistence type="predicted"/>
<dbReference type="RefSeq" id="WP_092349929.1">
    <property type="nucleotide sequence ID" value="NZ_CZVW01000011.1"/>
</dbReference>
<dbReference type="PANTHER" id="PTHR43257:SF2">
    <property type="entry name" value="PYRUVATE DEHYDROGENASE E1 COMPONENT SUBUNIT BETA"/>
    <property type="match status" value="1"/>
</dbReference>
<dbReference type="EMBL" id="CZVW01000011">
    <property type="protein sequence ID" value="CUT02164.1"/>
    <property type="molecule type" value="Genomic_DNA"/>
</dbReference>
<dbReference type="Pfam" id="PF02779">
    <property type="entry name" value="Transket_pyr"/>
    <property type="match status" value="1"/>
</dbReference>
<dbReference type="Gene3D" id="3.40.50.920">
    <property type="match status" value="1"/>
</dbReference>
<dbReference type="InterPro" id="IPR009014">
    <property type="entry name" value="Transketo_C/PFOR_II"/>
</dbReference>
<dbReference type="InterPro" id="IPR029061">
    <property type="entry name" value="THDP-binding"/>
</dbReference>
<sequence length="690" mass="76714">MPRNTTKQVNRNFEIEPGVEITAELKPDVLIQALKSMYVARQIDNKAMTLLKQGKVFFHIGVSGHEAIQVASAMTLRPGYDWAYPYYRDWAFVYQLGVTLEELFYSVFGRADCPATGGRQMPAHFGKKELRIITQSSPTGTQYLQAVGTAMGCVRDGTDEVVYVSGGDGSTSEGEFHEALNWASKDKLPVIFVIQNNRFAISVPIYEQTSGASVAKIGQGFFGLEVYEIDGTDFIQSYQTMKKAVERARSGLGPTMVVANVVRLIPHSSSDDHRKYRTPEELERDKMNDPILKMENLLINEGILTKDEIEKIYDELNQEIELAVENAEKKPYASPETVMLHIYAPEETRKLNYEASVPSGNPIVMVDAINHALHEEMELNPKMLVYGEDIADPKGGVFTATKGLTNRFGKNRAFNSPLAEASIVGTAIGLAVKGYKPVVEIQFGDYIWPAMMQIRDELAPFRYRSNGHWSAPVVIRVPVGGYIHGGHYHSQNIEGFFAHLPGIFIAYPSNAADAKGLLKTACRIEDPVLFLEHKALYRAPQAMAPEPDKNYLLPFGKAKVKKSGKDATIITWGLMVYKSLDAVKIVEQKYGVEIEVIDIRTINPLDKETILNSVKKTSRVLIVHEDTLTAGFGAEISAIISEEAFEYLDAPVKRVAGLDVPGIPYAPTLEEAALPQTEWIVKALEELIRY</sequence>
<dbReference type="CDD" id="cd02000">
    <property type="entry name" value="TPP_E1_PDC_ADC_BCADC"/>
    <property type="match status" value="1"/>
</dbReference>
<keyword evidence="7" id="KW-1185">Reference proteome</keyword>
<dbReference type="Proteomes" id="UP000199197">
    <property type="component" value="Unassembled WGS sequence"/>
</dbReference>
<dbReference type="AlphaFoldDB" id="A0A0P1NT42"/>
<protein>
    <submittedName>
        <fullName evidence="6">2-oxoisovalerate dehydrogenase E1 component</fullName>
    </submittedName>
</protein>
<evidence type="ECO:0000313" key="6">
    <source>
        <dbReference type="EMBL" id="CUT02164.1"/>
    </source>
</evidence>
<organism evidence="6 7">
    <name type="scientific">Candidatus Chryseopegocella kryptomonas</name>
    <dbReference type="NCBI Taxonomy" id="1633643"/>
    <lineage>
        <taxon>Bacteria</taxon>
        <taxon>Pseudomonadati</taxon>
        <taxon>Candidatus Kryptoniota</taxon>
        <taxon>Candidatus Chryseopegocella</taxon>
    </lineage>
</organism>